<dbReference type="RefSeq" id="WP_184039096.1">
    <property type="nucleotide sequence ID" value="NZ_JACHHY010000013.1"/>
</dbReference>
<reference evidence="2 3" key="1">
    <citation type="submission" date="2020-08" db="EMBL/GenBank/DDBJ databases">
        <title>Genomic Encyclopedia of Type Strains, Phase IV (KMG-IV): sequencing the most valuable type-strain genomes for metagenomic binning, comparative biology and taxonomic classification.</title>
        <authorList>
            <person name="Goeker M."/>
        </authorList>
    </citation>
    <scope>NUCLEOTIDE SEQUENCE [LARGE SCALE GENOMIC DNA]</scope>
    <source>
        <strain evidence="2 3">DSM 27165</strain>
    </source>
</reference>
<dbReference type="PANTHER" id="PTHR43737">
    <property type="entry name" value="BLL7424 PROTEIN"/>
    <property type="match status" value="1"/>
</dbReference>
<dbReference type="AlphaFoldDB" id="A0A840MRW4"/>
<dbReference type="Pfam" id="PF07394">
    <property type="entry name" value="DUF1501"/>
    <property type="match status" value="1"/>
</dbReference>
<evidence type="ECO:0000256" key="1">
    <source>
        <dbReference type="SAM" id="SignalP"/>
    </source>
</evidence>
<sequence>MTTHHASRRAFLRQLGALGALGAAAPFGLNLAAMGNAAAAGADEYRALVCLFLLGGNDHYNTVIPFDAASYQGYSNARSPLALPLASLQQLNASNLTDGRQFAVPAELAPLQKLFEQGKAAVVANVGTLVAPIANAAEYRSGKVPVPPKLFSHNDQQAIWQALSPEGARIGWGGRMGDLLMSQNTAAQFTAVSAASNAVFLSGQKVKQYQIGSSGPVGINSLNTTLYGSTPGSQALRALITQSRSHLLQDEHNRITQRSIDAFNTLNAALAGLPASDARVALSANLASNRLAQQLQIVARMIGINQSVGVKRQVFFVSLGGFDTHDNQLATQAGLHNTLAQAVEYFYNATVQLGLANQVTLFTASDFGRTLASNGDGSDHGWGSHQFVVGGAVKGKQIVGTMPISQFGTAEDVGSGRLLPSIAVDQYAATLGRWLGVADSDLPLVLPNIGRFATSNLGFL</sequence>
<proteinExistence type="predicted"/>
<accession>A0A840MRW4</accession>
<gene>
    <name evidence="2" type="ORF">HNQ59_002291</name>
</gene>
<feature type="signal peptide" evidence="1">
    <location>
        <begin position="1"/>
        <end position="32"/>
    </location>
</feature>
<dbReference type="Proteomes" id="UP000575898">
    <property type="component" value="Unassembled WGS sequence"/>
</dbReference>
<dbReference type="EMBL" id="JACHHY010000013">
    <property type="protein sequence ID" value="MBB5018993.1"/>
    <property type="molecule type" value="Genomic_DNA"/>
</dbReference>
<keyword evidence="1" id="KW-0732">Signal</keyword>
<evidence type="ECO:0000313" key="2">
    <source>
        <dbReference type="EMBL" id="MBB5018993.1"/>
    </source>
</evidence>
<comment type="caution">
    <text evidence="2">The sequence shown here is derived from an EMBL/GenBank/DDBJ whole genome shotgun (WGS) entry which is preliminary data.</text>
</comment>
<dbReference type="InterPro" id="IPR010869">
    <property type="entry name" value="DUF1501"/>
</dbReference>
<evidence type="ECO:0000313" key="3">
    <source>
        <dbReference type="Proteomes" id="UP000575898"/>
    </source>
</evidence>
<dbReference type="InterPro" id="IPR006311">
    <property type="entry name" value="TAT_signal"/>
</dbReference>
<keyword evidence="3" id="KW-1185">Reference proteome</keyword>
<organism evidence="2 3">
    <name type="scientific">Chitinivorax tropicus</name>
    <dbReference type="NCBI Taxonomy" id="714531"/>
    <lineage>
        <taxon>Bacteria</taxon>
        <taxon>Pseudomonadati</taxon>
        <taxon>Pseudomonadota</taxon>
        <taxon>Betaproteobacteria</taxon>
        <taxon>Chitinivorax</taxon>
    </lineage>
</organism>
<dbReference type="PROSITE" id="PS51318">
    <property type="entry name" value="TAT"/>
    <property type="match status" value="1"/>
</dbReference>
<dbReference type="PANTHER" id="PTHR43737:SF1">
    <property type="entry name" value="DUF1501 DOMAIN-CONTAINING PROTEIN"/>
    <property type="match status" value="1"/>
</dbReference>
<feature type="chain" id="PRO_5033008963" evidence="1">
    <location>
        <begin position="33"/>
        <end position="460"/>
    </location>
</feature>
<name>A0A840MRW4_9PROT</name>
<protein>
    <submittedName>
        <fullName evidence="2">Uncharacterized protein (DUF1501 family)</fullName>
    </submittedName>
</protein>